<dbReference type="AlphaFoldDB" id="A0A917VA59"/>
<dbReference type="SUPFAM" id="SSF52540">
    <property type="entry name" value="P-loop containing nucleoside triphosphate hydrolases"/>
    <property type="match status" value="1"/>
</dbReference>
<keyword evidence="3" id="KW-1185">Reference proteome</keyword>
<sequence length="377" mass="38833">MARHEPHDGAPAPADGEAVPGWEAVPREEDALARRLARARAALASALAEQGIAEQGMSARDGTASAAGGFGEAAQAGYAVPSAAVPAAPRRRRPRPAPLGAEGLDAVLGGGLARGTIHEILAREAGDLGAAHGFALALAARLAAPAAPRSLESRGAENRGAESRGAERLPGRVLLVQDEEAAREDGAPYGPGLALHGLDPARLVLVRARDAHEALWATEQALRCRALGAVLAEIARLPGLYDLTASRRLVLAAREGGTTGLVVQAAFGAGAGTGARASAAESRFVVAAAPSRPGLAGTPGAPAWRVHLARHRGGREGLYHLEWSHDDRAFRELEPRAHEPAAGEALPRPRPADARDGPRAAAGATARRLLLPFPRRA</sequence>
<dbReference type="InterPro" id="IPR027417">
    <property type="entry name" value="P-loop_NTPase"/>
</dbReference>
<proteinExistence type="predicted"/>
<organism evidence="2 3">
    <name type="scientific">Salinarimonas ramus</name>
    <dbReference type="NCBI Taxonomy" id="690164"/>
    <lineage>
        <taxon>Bacteria</taxon>
        <taxon>Pseudomonadati</taxon>
        <taxon>Pseudomonadota</taxon>
        <taxon>Alphaproteobacteria</taxon>
        <taxon>Hyphomicrobiales</taxon>
        <taxon>Salinarimonadaceae</taxon>
        <taxon>Salinarimonas</taxon>
    </lineage>
</organism>
<dbReference type="RefSeq" id="WP_244645659.1">
    <property type="nucleotide sequence ID" value="NZ_BMMF01000017.1"/>
</dbReference>
<accession>A0A917VA59</accession>
<dbReference type="Gene3D" id="3.40.50.300">
    <property type="entry name" value="P-loop containing nucleotide triphosphate hydrolases"/>
    <property type="match status" value="1"/>
</dbReference>
<feature type="region of interest" description="Disordered" evidence="1">
    <location>
        <begin position="149"/>
        <end position="169"/>
    </location>
</feature>
<feature type="region of interest" description="Disordered" evidence="1">
    <location>
        <begin position="1"/>
        <end position="26"/>
    </location>
</feature>
<dbReference type="EMBL" id="BMMF01000017">
    <property type="protein sequence ID" value="GGK53637.1"/>
    <property type="molecule type" value="Genomic_DNA"/>
</dbReference>
<reference evidence="2 3" key="1">
    <citation type="journal article" date="2014" name="Int. J. Syst. Evol. Microbiol.">
        <title>Complete genome sequence of Corynebacterium casei LMG S-19264T (=DSM 44701T), isolated from a smear-ripened cheese.</title>
        <authorList>
            <consortium name="US DOE Joint Genome Institute (JGI-PGF)"/>
            <person name="Walter F."/>
            <person name="Albersmeier A."/>
            <person name="Kalinowski J."/>
            <person name="Ruckert C."/>
        </authorList>
    </citation>
    <scope>NUCLEOTIDE SEQUENCE [LARGE SCALE GENOMIC DNA]</scope>
    <source>
        <strain evidence="2 3">CGMCC 1.9161</strain>
    </source>
</reference>
<name>A0A917VA59_9HYPH</name>
<protein>
    <recommendedName>
        <fullName evidence="4">Protein ImuA</fullName>
    </recommendedName>
</protein>
<feature type="compositionally biased region" description="Low complexity" evidence="1">
    <location>
        <begin position="359"/>
        <end position="377"/>
    </location>
</feature>
<evidence type="ECO:0000256" key="1">
    <source>
        <dbReference type="SAM" id="MobiDB-lite"/>
    </source>
</evidence>
<feature type="compositionally biased region" description="Basic and acidic residues" evidence="1">
    <location>
        <begin position="151"/>
        <end position="169"/>
    </location>
</feature>
<feature type="region of interest" description="Disordered" evidence="1">
    <location>
        <begin position="338"/>
        <end position="377"/>
    </location>
</feature>
<gene>
    <name evidence="2" type="ORF">GCM10011322_45550</name>
</gene>
<evidence type="ECO:0000313" key="2">
    <source>
        <dbReference type="EMBL" id="GGK53637.1"/>
    </source>
</evidence>
<comment type="caution">
    <text evidence="2">The sequence shown here is derived from an EMBL/GenBank/DDBJ whole genome shotgun (WGS) entry which is preliminary data.</text>
</comment>
<dbReference type="Proteomes" id="UP000600449">
    <property type="component" value="Unassembled WGS sequence"/>
</dbReference>
<evidence type="ECO:0008006" key="4">
    <source>
        <dbReference type="Google" id="ProtNLM"/>
    </source>
</evidence>
<evidence type="ECO:0000313" key="3">
    <source>
        <dbReference type="Proteomes" id="UP000600449"/>
    </source>
</evidence>